<evidence type="ECO:0000256" key="1">
    <source>
        <dbReference type="SAM" id="Phobius"/>
    </source>
</evidence>
<evidence type="ECO:0008006" key="3">
    <source>
        <dbReference type="Google" id="ProtNLM"/>
    </source>
</evidence>
<keyword evidence="1" id="KW-1133">Transmembrane helix</keyword>
<name>A0A7C1JZ44_9CHLR</name>
<proteinExistence type="predicted"/>
<gene>
    <name evidence="2" type="ORF">ENQ20_20655</name>
</gene>
<sequence>MHYSHRFTVKAPLALVADFHRRSNSMGAITPPPIRARIHSAPETLQEGDRMDFTLWLGPVPVRWVAQIEQVTLHGFVDRQLEGPFATWVHRHTFVAIDEETTAVIDEVDATFHPNWLWKLVGLSMWLGLPILFAYRGWKTRRILEGEMKALART</sequence>
<keyword evidence="1" id="KW-0812">Transmembrane</keyword>
<reference evidence="2" key="1">
    <citation type="journal article" date="2020" name="mSystems">
        <title>Genome- and Community-Level Interaction Insights into Carbon Utilization and Element Cycling Functions of Hydrothermarchaeota in Hydrothermal Sediment.</title>
        <authorList>
            <person name="Zhou Z."/>
            <person name="Liu Y."/>
            <person name="Xu W."/>
            <person name="Pan J."/>
            <person name="Luo Z.H."/>
            <person name="Li M."/>
        </authorList>
    </citation>
    <scope>NUCLEOTIDE SEQUENCE [LARGE SCALE GENOMIC DNA]</scope>
    <source>
        <strain evidence="2">SpSt-289</strain>
    </source>
</reference>
<dbReference type="SUPFAM" id="SSF55961">
    <property type="entry name" value="Bet v1-like"/>
    <property type="match status" value="1"/>
</dbReference>
<dbReference type="EMBL" id="DSMG01000209">
    <property type="protein sequence ID" value="HDX33868.1"/>
    <property type="molecule type" value="Genomic_DNA"/>
</dbReference>
<organism evidence="2">
    <name type="scientific">Caldilinea aerophila</name>
    <dbReference type="NCBI Taxonomy" id="133453"/>
    <lineage>
        <taxon>Bacteria</taxon>
        <taxon>Bacillati</taxon>
        <taxon>Chloroflexota</taxon>
        <taxon>Caldilineae</taxon>
        <taxon>Caldilineales</taxon>
        <taxon>Caldilineaceae</taxon>
        <taxon>Caldilinea</taxon>
    </lineage>
</organism>
<dbReference type="InterPro" id="IPR023393">
    <property type="entry name" value="START-like_dom_sf"/>
</dbReference>
<dbReference type="AlphaFoldDB" id="A0A7C1JZ44"/>
<evidence type="ECO:0000313" key="2">
    <source>
        <dbReference type="EMBL" id="HDX33868.1"/>
    </source>
</evidence>
<keyword evidence="1" id="KW-0472">Membrane</keyword>
<accession>A0A7C1JZ44</accession>
<comment type="caution">
    <text evidence="2">The sequence shown here is derived from an EMBL/GenBank/DDBJ whole genome shotgun (WGS) entry which is preliminary data.</text>
</comment>
<protein>
    <recommendedName>
        <fullName evidence="3">Cyclase</fullName>
    </recommendedName>
</protein>
<feature type="transmembrane region" description="Helical" evidence="1">
    <location>
        <begin position="116"/>
        <end position="135"/>
    </location>
</feature>
<dbReference type="Gene3D" id="3.30.530.20">
    <property type="match status" value="1"/>
</dbReference>